<dbReference type="OrthoDB" id="10581621at2759"/>
<feature type="transmembrane region" description="Helical" evidence="2">
    <location>
        <begin position="12"/>
        <end position="29"/>
    </location>
</feature>
<keyword evidence="2" id="KW-0472">Membrane</keyword>
<keyword evidence="2" id="KW-0812">Transmembrane</keyword>
<organism evidence="3 4">
    <name type="scientific">Chlorella sorokiniana</name>
    <name type="common">Freshwater green alga</name>
    <dbReference type="NCBI Taxonomy" id="3076"/>
    <lineage>
        <taxon>Eukaryota</taxon>
        <taxon>Viridiplantae</taxon>
        <taxon>Chlorophyta</taxon>
        <taxon>core chlorophytes</taxon>
        <taxon>Trebouxiophyceae</taxon>
        <taxon>Chlorellales</taxon>
        <taxon>Chlorellaceae</taxon>
        <taxon>Chlorella clade</taxon>
        <taxon>Chlorella</taxon>
    </lineage>
</organism>
<reference evidence="3 4" key="1">
    <citation type="journal article" date="2018" name="Plant J.">
        <title>Genome sequences of Chlorella sorokiniana UTEX 1602 and Micractinium conductrix SAG 241.80: implications to maltose excretion by a green alga.</title>
        <authorList>
            <person name="Arriola M.B."/>
            <person name="Velmurugan N."/>
            <person name="Zhang Y."/>
            <person name="Plunkett M.H."/>
            <person name="Hondzo H."/>
            <person name="Barney B.M."/>
        </authorList>
    </citation>
    <scope>NUCLEOTIDE SEQUENCE [LARGE SCALE GENOMIC DNA]</scope>
    <source>
        <strain evidence="4">UTEX 1602</strain>
    </source>
</reference>
<feature type="region of interest" description="Disordered" evidence="1">
    <location>
        <begin position="69"/>
        <end position="108"/>
    </location>
</feature>
<evidence type="ECO:0000256" key="2">
    <source>
        <dbReference type="SAM" id="Phobius"/>
    </source>
</evidence>
<evidence type="ECO:0000313" key="4">
    <source>
        <dbReference type="Proteomes" id="UP000239899"/>
    </source>
</evidence>
<evidence type="ECO:0000313" key="3">
    <source>
        <dbReference type="EMBL" id="PRW20875.1"/>
    </source>
</evidence>
<keyword evidence="4" id="KW-1185">Reference proteome</keyword>
<dbReference type="EMBL" id="LHPG02000021">
    <property type="protein sequence ID" value="PRW20875.1"/>
    <property type="molecule type" value="Genomic_DNA"/>
</dbReference>
<dbReference type="Proteomes" id="UP000239899">
    <property type="component" value="Unassembled WGS sequence"/>
</dbReference>
<name>A0A2P6TE12_CHLSO</name>
<sequence>MYPFDSARGRLALGLAVASGGGMVLTFLMQQTTDPKRMQQLQLALVFWLIFVGKTTLAYMRQIGSGEVAVPAGGRGAARGSKPKAEAQPADSEDTQELPARRRRTRRD</sequence>
<evidence type="ECO:0000256" key="1">
    <source>
        <dbReference type="SAM" id="MobiDB-lite"/>
    </source>
</evidence>
<protein>
    <submittedName>
        <fullName evidence="3">Uncharacterized protein</fullName>
    </submittedName>
</protein>
<dbReference type="AlphaFoldDB" id="A0A2P6TE12"/>
<proteinExistence type="predicted"/>
<comment type="caution">
    <text evidence="3">The sequence shown here is derived from an EMBL/GenBank/DDBJ whole genome shotgun (WGS) entry which is preliminary data.</text>
</comment>
<gene>
    <name evidence="3" type="ORF">C2E21_8597</name>
</gene>
<keyword evidence="2" id="KW-1133">Transmembrane helix</keyword>
<accession>A0A2P6TE12</accession>